<gene>
    <name evidence="3" type="ORF">AACH11_12830</name>
</gene>
<comment type="caution">
    <text evidence="3">The sequence shown here is derived from an EMBL/GenBank/DDBJ whole genome shotgun (WGS) entry which is preliminary data.</text>
</comment>
<name>A0ABU9BE13_9BURK</name>
<proteinExistence type="predicted"/>
<keyword evidence="1" id="KW-0732">Signal</keyword>
<evidence type="ECO:0000313" key="4">
    <source>
        <dbReference type="Proteomes" id="UP001368500"/>
    </source>
</evidence>
<dbReference type="Proteomes" id="UP001368500">
    <property type="component" value="Unassembled WGS sequence"/>
</dbReference>
<sequence>MSISRHAHRAMAAALMALTAVHGTAQAAAPTPEQAIRQTLTRYESALRAGDTPAIVKLYTADGVQMAPDAPAAVGHRAVQAAYDGTFKAITLDLRFDVDELRLLAPDAAVLRTHSAGTVQVNGRPQTAGPAAFKELFLLKRQADGQWLFTHYSFSTAPVQP</sequence>
<dbReference type="Pfam" id="PF14534">
    <property type="entry name" value="DUF4440"/>
    <property type="match status" value="1"/>
</dbReference>
<dbReference type="NCBIfam" id="TIGR02246">
    <property type="entry name" value="SgcJ/EcaC family oxidoreductase"/>
    <property type="match status" value="1"/>
</dbReference>
<feature type="domain" description="DUF4440" evidence="2">
    <location>
        <begin position="36"/>
        <end position="148"/>
    </location>
</feature>
<dbReference type="SUPFAM" id="SSF54427">
    <property type="entry name" value="NTF2-like"/>
    <property type="match status" value="1"/>
</dbReference>
<dbReference type="EMBL" id="JBBUTF010000011">
    <property type="protein sequence ID" value="MEK8026848.1"/>
    <property type="molecule type" value="Genomic_DNA"/>
</dbReference>
<dbReference type="InterPro" id="IPR032710">
    <property type="entry name" value="NTF2-like_dom_sf"/>
</dbReference>
<reference evidence="3 4" key="1">
    <citation type="submission" date="2024-04" db="EMBL/GenBank/DDBJ databases">
        <title>Novel species of the genus Ideonella isolated from streams.</title>
        <authorList>
            <person name="Lu H."/>
        </authorList>
    </citation>
    <scope>NUCLEOTIDE SEQUENCE [LARGE SCALE GENOMIC DNA]</scope>
    <source>
        <strain evidence="3 4">BYS139W</strain>
    </source>
</reference>
<dbReference type="InterPro" id="IPR011944">
    <property type="entry name" value="Steroid_delta5-4_isomerase"/>
</dbReference>
<dbReference type="RefSeq" id="WP_341374632.1">
    <property type="nucleotide sequence ID" value="NZ_JBBUTF010000011.1"/>
</dbReference>
<organism evidence="3 4">
    <name type="scientific">Pseudaquabacterium rugosum</name>
    <dbReference type="NCBI Taxonomy" id="2984194"/>
    <lineage>
        <taxon>Bacteria</taxon>
        <taxon>Pseudomonadati</taxon>
        <taxon>Pseudomonadota</taxon>
        <taxon>Betaproteobacteria</taxon>
        <taxon>Burkholderiales</taxon>
        <taxon>Sphaerotilaceae</taxon>
        <taxon>Pseudaquabacterium</taxon>
    </lineage>
</organism>
<dbReference type="Gene3D" id="3.10.450.50">
    <property type="match status" value="1"/>
</dbReference>
<protein>
    <submittedName>
        <fullName evidence="3">SgcJ/EcaC family oxidoreductase</fullName>
    </submittedName>
</protein>
<evidence type="ECO:0000256" key="1">
    <source>
        <dbReference type="SAM" id="SignalP"/>
    </source>
</evidence>
<feature type="signal peptide" evidence="1">
    <location>
        <begin position="1"/>
        <end position="27"/>
    </location>
</feature>
<keyword evidence="4" id="KW-1185">Reference proteome</keyword>
<accession>A0ABU9BE13</accession>
<feature type="chain" id="PRO_5047103269" evidence="1">
    <location>
        <begin position="28"/>
        <end position="161"/>
    </location>
</feature>
<evidence type="ECO:0000259" key="2">
    <source>
        <dbReference type="Pfam" id="PF14534"/>
    </source>
</evidence>
<dbReference type="InterPro" id="IPR027843">
    <property type="entry name" value="DUF4440"/>
</dbReference>
<evidence type="ECO:0000313" key="3">
    <source>
        <dbReference type="EMBL" id="MEK8026848.1"/>
    </source>
</evidence>